<dbReference type="InterPro" id="IPR021966">
    <property type="entry name" value="SF3a60_bindingd"/>
</dbReference>
<proteinExistence type="predicted"/>
<gene>
    <name evidence="4" type="primary">sap61</name>
    <name evidence="4" type="ORF">GLX27_002099</name>
</gene>
<dbReference type="InterPro" id="IPR031774">
    <property type="entry name" value="SF3A3_dom"/>
</dbReference>
<dbReference type="InterPro" id="IPR036236">
    <property type="entry name" value="Znf_C2H2_sf"/>
</dbReference>
<dbReference type="InterPro" id="IPR051421">
    <property type="entry name" value="RNA_Proc_DNA_Dmg_Regulator"/>
</dbReference>
<keyword evidence="5" id="KW-1185">Reference proteome</keyword>
<dbReference type="Pfam" id="PF12108">
    <property type="entry name" value="SF3a60_bindingd"/>
    <property type="match status" value="1"/>
</dbReference>
<name>A0ABY8ESY8_MALFU</name>
<organism evidence="4 5">
    <name type="scientific">Malassezia furfur</name>
    <name type="common">Pityriasis versicolor infection agent</name>
    <name type="synonym">Pityrosporum furfur</name>
    <dbReference type="NCBI Taxonomy" id="55194"/>
    <lineage>
        <taxon>Eukaryota</taxon>
        <taxon>Fungi</taxon>
        <taxon>Dikarya</taxon>
        <taxon>Basidiomycota</taxon>
        <taxon>Ustilaginomycotina</taxon>
        <taxon>Malasseziomycetes</taxon>
        <taxon>Malasseziales</taxon>
        <taxon>Malasseziaceae</taxon>
        <taxon>Malassezia</taxon>
    </lineage>
</organism>
<comment type="subcellular location">
    <subcellularLocation>
        <location evidence="1">Nucleus</location>
    </subcellularLocation>
</comment>
<dbReference type="PANTHER" id="PTHR12786:SF2">
    <property type="entry name" value="SPLICING FACTOR 3A SUBUNIT 3"/>
    <property type="match status" value="1"/>
</dbReference>
<dbReference type="SMART" id="SM00451">
    <property type="entry name" value="ZnF_U1"/>
    <property type="match status" value="1"/>
</dbReference>
<evidence type="ECO:0000259" key="3">
    <source>
        <dbReference type="PROSITE" id="PS00028"/>
    </source>
</evidence>
<dbReference type="InterPro" id="IPR013087">
    <property type="entry name" value="Znf_C2H2_type"/>
</dbReference>
<dbReference type="EC" id="6.5.1.1" evidence="4"/>
<reference evidence="4 5" key="1">
    <citation type="journal article" date="2020" name="Elife">
        <title>Loss of centromere function drives karyotype evolution in closely related Malassezia species.</title>
        <authorList>
            <person name="Sankaranarayanan S.R."/>
            <person name="Ianiri G."/>
            <person name="Coelho M.A."/>
            <person name="Reza M.H."/>
            <person name="Thimmappa B.C."/>
            <person name="Ganguly P."/>
            <person name="Vadnala R.N."/>
            <person name="Sun S."/>
            <person name="Siddharthan R."/>
            <person name="Tellgren-Roth C."/>
            <person name="Dawson T.L."/>
            <person name="Heitman J."/>
            <person name="Sanyal K."/>
        </authorList>
    </citation>
    <scope>NUCLEOTIDE SEQUENCE [LARGE SCALE GENOMIC DNA]</scope>
    <source>
        <strain evidence="4">CBS14141</strain>
    </source>
</reference>
<dbReference type="EMBL" id="CP046235">
    <property type="protein sequence ID" value="WFD47448.1"/>
    <property type="molecule type" value="Genomic_DNA"/>
</dbReference>
<feature type="domain" description="C2H2-type" evidence="3">
    <location>
        <begin position="268"/>
        <end position="290"/>
    </location>
</feature>
<evidence type="ECO:0000256" key="2">
    <source>
        <dbReference type="ARBA" id="ARBA00023242"/>
    </source>
</evidence>
<evidence type="ECO:0000313" key="5">
    <source>
        <dbReference type="Proteomes" id="UP000818624"/>
    </source>
</evidence>
<sequence>MAETSVFEQARMTHEEIEQYEDALVDTLIHPPNSSSKRLNMHWELVSSELLDKLVGHYRSLSDMYADHDRERAAEWDALGRQDEAAGEDGMYAEFYARLGKVQDYYKRYPENAVALQTTATPSILARGEELMSDVGMMDREFSGEEMSGRFLDLYEQYEMYINLKGVERISYLEYLARLDRMCGADAGAPASTKRTEAYHTYIASLRHYLSAFLHKTRPLEDMDAPEIHAAEFFESNWDRGTVPGWEAKEHTLFPDKATSDAGGGIWCEVCQRSYAKQTVFDAHLTSARHQKLAALAAKGEVPRAPPKRPDAALEQAKRIARAKALARDEVVVQALAKTLASVREDTRSNIERKAALTDRERQDEAEALEAEQEEAMATGGMGYERAIEKAAHDQDVTEKVHNPLKLPLGWDGKPIPFWMYKLQGLSVEYKCEICSDHVYRGRKVFEKHFSEARHTFGMRALGLPNTVQFRDVTRIQDAFARTYFATYAVYDKLKQQQKLEQVDDGDTEEIEDEHGNVRGALTQAYTRKTYELLKRQGLL</sequence>
<protein>
    <submittedName>
        <fullName evidence="4">DNA ligase (ATP)</fullName>
        <ecNumber evidence="4">6.5.1.1</ecNumber>
    </submittedName>
</protein>
<dbReference type="GO" id="GO:0003910">
    <property type="term" value="F:DNA ligase (ATP) activity"/>
    <property type="evidence" value="ECO:0007669"/>
    <property type="project" value="UniProtKB-EC"/>
</dbReference>
<accession>A0ABY8ESY8</accession>
<dbReference type="PROSITE" id="PS00028">
    <property type="entry name" value="ZINC_FINGER_C2H2_1"/>
    <property type="match status" value="1"/>
</dbReference>
<dbReference type="SUPFAM" id="SSF57667">
    <property type="entry name" value="beta-beta-alpha zinc fingers"/>
    <property type="match status" value="1"/>
</dbReference>
<dbReference type="InterPro" id="IPR024598">
    <property type="entry name" value="SF3a60/Prp9_C"/>
</dbReference>
<keyword evidence="2" id="KW-0539">Nucleus</keyword>
<evidence type="ECO:0000313" key="4">
    <source>
        <dbReference type="EMBL" id="WFD47448.1"/>
    </source>
</evidence>
<dbReference type="PANTHER" id="PTHR12786">
    <property type="entry name" value="SPLICING FACTOR SF3A-RELATED"/>
    <property type="match status" value="1"/>
</dbReference>
<dbReference type="Proteomes" id="UP000818624">
    <property type="component" value="Chromosome 2"/>
</dbReference>
<dbReference type="Pfam" id="PF16837">
    <property type="entry name" value="SF3A3"/>
    <property type="match status" value="1"/>
</dbReference>
<dbReference type="Pfam" id="PF11931">
    <property type="entry name" value="SF3a60_Prp9_C"/>
    <property type="match status" value="1"/>
</dbReference>
<evidence type="ECO:0000256" key="1">
    <source>
        <dbReference type="ARBA" id="ARBA00004123"/>
    </source>
</evidence>
<keyword evidence="4" id="KW-0436">Ligase</keyword>
<dbReference type="Pfam" id="PF12874">
    <property type="entry name" value="zf-met"/>
    <property type="match status" value="1"/>
</dbReference>
<dbReference type="InterPro" id="IPR003604">
    <property type="entry name" value="Matrin/U1-like-C_Znf_C2H2"/>
</dbReference>